<dbReference type="EMBL" id="SRLO01002279">
    <property type="protein sequence ID" value="TNN33312.1"/>
    <property type="molecule type" value="Genomic_DNA"/>
</dbReference>
<evidence type="ECO:0000313" key="3">
    <source>
        <dbReference type="Proteomes" id="UP000314294"/>
    </source>
</evidence>
<name>A0A4Z2EYM4_9TELE</name>
<proteinExistence type="predicted"/>
<dbReference type="Proteomes" id="UP000314294">
    <property type="component" value="Unassembled WGS sequence"/>
</dbReference>
<comment type="caution">
    <text evidence="2">The sequence shown here is derived from an EMBL/GenBank/DDBJ whole genome shotgun (WGS) entry which is preliminary data.</text>
</comment>
<evidence type="ECO:0000313" key="2">
    <source>
        <dbReference type="EMBL" id="TNN33312.1"/>
    </source>
</evidence>
<reference evidence="2 3" key="1">
    <citation type="submission" date="2019-03" db="EMBL/GenBank/DDBJ databases">
        <title>First draft genome of Liparis tanakae, snailfish: a comprehensive survey of snailfish specific genes.</title>
        <authorList>
            <person name="Kim W."/>
            <person name="Song I."/>
            <person name="Jeong J.-H."/>
            <person name="Kim D."/>
            <person name="Kim S."/>
            <person name="Ryu S."/>
            <person name="Song J.Y."/>
            <person name="Lee S.K."/>
        </authorList>
    </citation>
    <scope>NUCLEOTIDE SEQUENCE [LARGE SCALE GENOMIC DNA]</scope>
    <source>
        <tissue evidence="2">Muscle</tissue>
    </source>
</reference>
<accession>A0A4Z2EYM4</accession>
<dbReference type="AlphaFoldDB" id="A0A4Z2EYM4"/>
<feature type="compositionally biased region" description="Basic residues" evidence="1">
    <location>
        <begin position="45"/>
        <end position="54"/>
    </location>
</feature>
<feature type="compositionally biased region" description="Polar residues" evidence="1">
    <location>
        <begin position="34"/>
        <end position="44"/>
    </location>
</feature>
<gene>
    <name evidence="2" type="ORF">EYF80_056524</name>
</gene>
<protein>
    <submittedName>
        <fullName evidence="2">Uncharacterized protein</fullName>
    </submittedName>
</protein>
<feature type="region of interest" description="Disordered" evidence="1">
    <location>
        <begin position="28"/>
        <end position="76"/>
    </location>
</feature>
<keyword evidence="3" id="KW-1185">Reference proteome</keyword>
<sequence>MASSSTEMTNMEEPELVYEIIYSCKKSPRDTESLRSQSGGTSQQKSRKATHNKIHRDFTNRKYCRVQGALDPSPPY</sequence>
<organism evidence="2 3">
    <name type="scientific">Liparis tanakae</name>
    <name type="common">Tanaka's snailfish</name>
    <dbReference type="NCBI Taxonomy" id="230148"/>
    <lineage>
        <taxon>Eukaryota</taxon>
        <taxon>Metazoa</taxon>
        <taxon>Chordata</taxon>
        <taxon>Craniata</taxon>
        <taxon>Vertebrata</taxon>
        <taxon>Euteleostomi</taxon>
        <taxon>Actinopterygii</taxon>
        <taxon>Neopterygii</taxon>
        <taxon>Teleostei</taxon>
        <taxon>Neoteleostei</taxon>
        <taxon>Acanthomorphata</taxon>
        <taxon>Eupercaria</taxon>
        <taxon>Perciformes</taxon>
        <taxon>Cottioidei</taxon>
        <taxon>Cottales</taxon>
        <taxon>Liparidae</taxon>
        <taxon>Liparis</taxon>
    </lineage>
</organism>
<evidence type="ECO:0000256" key="1">
    <source>
        <dbReference type="SAM" id="MobiDB-lite"/>
    </source>
</evidence>